<dbReference type="SMART" id="SM00062">
    <property type="entry name" value="PBPb"/>
    <property type="match status" value="1"/>
</dbReference>
<feature type="signal peptide" evidence="3">
    <location>
        <begin position="1"/>
        <end position="22"/>
    </location>
</feature>
<dbReference type="RefSeq" id="WP_021218386.1">
    <property type="nucleotide sequence ID" value="NZ_CP158373.1"/>
</dbReference>
<name>A0AAU7Y491_9PSED</name>
<proteinExistence type="inferred from homology"/>
<dbReference type="PANTHER" id="PTHR35936">
    <property type="entry name" value="MEMBRANE-BOUND LYTIC MUREIN TRANSGLYCOSYLASE F"/>
    <property type="match status" value="1"/>
</dbReference>
<evidence type="ECO:0000256" key="2">
    <source>
        <dbReference type="ARBA" id="ARBA00022729"/>
    </source>
</evidence>
<dbReference type="Gene3D" id="3.40.190.10">
    <property type="entry name" value="Periplasmic binding protein-like II"/>
    <property type="match status" value="2"/>
</dbReference>
<evidence type="ECO:0000256" key="3">
    <source>
        <dbReference type="SAM" id="SignalP"/>
    </source>
</evidence>
<keyword evidence="2 3" id="KW-0732">Signal</keyword>
<organism evidence="5">
    <name type="scientific">Pseudomonas solani</name>
    <dbReference type="NCBI Taxonomy" id="2731552"/>
    <lineage>
        <taxon>Bacteria</taxon>
        <taxon>Pseudomonadati</taxon>
        <taxon>Pseudomonadota</taxon>
        <taxon>Gammaproteobacteria</taxon>
        <taxon>Pseudomonadales</taxon>
        <taxon>Pseudomonadaceae</taxon>
        <taxon>Pseudomonas</taxon>
    </lineage>
</organism>
<protein>
    <submittedName>
        <fullName evidence="5">Transporter substrate-binding domain-containing protein</fullName>
    </submittedName>
</protein>
<accession>A0AAU7Y491</accession>
<dbReference type="EMBL" id="CP158373">
    <property type="protein sequence ID" value="XBY64600.1"/>
    <property type="molecule type" value="Genomic_DNA"/>
</dbReference>
<evidence type="ECO:0000313" key="5">
    <source>
        <dbReference type="EMBL" id="XBY64600.1"/>
    </source>
</evidence>
<dbReference type="Pfam" id="PF00497">
    <property type="entry name" value="SBP_bac_3"/>
    <property type="match status" value="1"/>
</dbReference>
<reference evidence="5" key="1">
    <citation type="submission" date="2023-08" db="EMBL/GenBank/DDBJ databases">
        <title>Increased levels of nutrients transform a symbiont into a lethal pathobiont.</title>
        <authorList>
            <person name="Lachnit T."/>
            <person name="Ulrich L."/>
            <person name="Willmer F.M."/>
            <person name="Hasenbein T."/>
            <person name="Steiner L.X."/>
            <person name="Wolters M."/>
            <person name="Herbst E.M."/>
            <person name="Deines P."/>
        </authorList>
    </citation>
    <scope>NUCLEOTIDE SEQUENCE</scope>
    <source>
        <strain evidence="5">T3</strain>
    </source>
</reference>
<gene>
    <name evidence="5" type="ORF">ABS648_02230</name>
</gene>
<dbReference type="AlphaFoldDB" id="A0AAU7Y491"/>
<feature type="chain" id="PRO_5043358376" evidence="3">
    <location>
        <begin position="23"/>
        <end position="263"/>
    </location>
</feature>
<evidence type="ECO:0000259" key="4">
    <source>
        <dbReference type="SMART" id="SM00062"/>
    </source>
</evidence>
<feature type="domain" description="Solute-binding protein family 3/N-terminal" evidence="4">
    <location>
        <begin position="24"/>
        <end position="247"/>
    </location>
</feature>
<sequence>MPASRRLFVLLLFTCLGAFANAGPLRIVTDPWAPYVFVENGQARGLDYDASVEVFKRLGVEVHWDFMPWKRCLIEMENGQADAVLDIFMTEERRPRLHFADEPLSSAEFVLFYDRARPYPFNRLTDLQGLKVGTSPGYWYSDSDFRTSELFTREPAPSHEANLGKLVRDRVDLVVNDRRAGLWLAQHLGLAEQVAHHPRPVGEDPLYLAFRRTPELGELAQRFAEELRRFKREPAYATLQARYPVREQAWADGLDRSTPLSSR</sequence>
<evidence type="ECO:0000256" key="1">
    <source>
        <dbReference type="ARBA" id="ARBA00010333"/>
    </source>
</evidence>
<dbReference type="InterPro" id="IPR001638">
    <property type="entry name" value="Solute-binding_3/MltF_N"/>
</dbReference>
<dbReference type="PANTHER" id="PTHR35936:SF25">
    <property type="entry name" value="ABC TRANSPORTER SUBSTRATE-BINDING PROTEIN"/>
    <property type="match status" value="1"/>
</dbReference>
<comment type="similarity">
    <text evidence="1">Belongs to the bacterial solute-binding protein 3 family.</text>
</comment>
<dbReference type="SUPFAM" id="SSF53850">
    <property type="entry name" value="Periplasmic binding protein-like II"/>
    <property type="match status" value="1"/>
</dbReference>